<evidence type="ECO:0000313" key="2">
    <source>
        <dbReference type="EMBL" id="KAH6823821.1"/>
    </source>
</evidence>
<feature type="transmembrane region" description="Helical" evidence="1">
    <location>
        <begin position="12"/>
        <end position="35"/>
    </location>
</feature>
<evidence type="ECO:0000256" key="1">
    <source>
        <dbReference type="SAM" id="Phobius"/>
    </source>
</evidence>
<dbReference type="AlphaFoldDB" id="A0AAD4IZ47"/>
<sequence>MASPISSNSFANLGNLCKLLVALGVTIFFIFVISIPDQFYSTRSAFEFFTVLVNKPLPSSTTLVHDEVSLNSDTNLSHLVFGLIGSEGAWHYRKNYIESWWRPTTTRGMLYLDTDPTGDLLPWSVSSPPYRVSDNLTEFLQETRAVAPIMIRMVHGIMELLRDVDNENVRWVVMGDDDSIFFVDNIVDVLAQYDHRKYYYLGGQSEFIMSNFWFSFNQGFGGAGFMLSYPLAKALANDMDDCLRSYALVNSADLITMLCIADIGVNLSPQKGIHQIDLHGDISGMLSSHWKFPIMSLHHFDMIDPIFPNMDRAESARHLMKAAEADQSRMVQQTICHERRNNWTISVSWGYSAHIYERIIRRSHLQNPIETFKPWIDVSRPPPLYMFNTRLPTGDPCEAPHVFFLHRVNKSSAGVLTVYSRAAPRGLDPCFWCGASCPDFVMEIHVHSPSTNRKQMDRCECCDVVGVNGTTAEVKFRECRTDEIIA</sequence>
<dbReference type="Pfam" id="PF04646">
    <property type="entry name" value="DUF604"/>
    <property type="match status" value="1"/>
</dbReference>
<name>A0AAD4IZ47_PERFH</name>
<reference evidence="2 3" key="1">
    <citation type="journal article" date="2021" name="Nat. Commun.">
        <title>Incipient diploidization of the medicinal plant Perilla within 10,000 years.</title>
        <authorList>
            <person name="Zhang Y."/>
            <person name="Shen Q."/>
            <person name="Leng L."/>
            <person name="Zhang D."/>
            <person name="Chen S."/>
            <person name="Shi Y."/>
            <person name="Ning Z."/>
            <person name="Chen S."/>
        </authorList>
    </citation>
    <scope>NUCLEOTIDE SEQUENCE [LARGE SCALE GENOMIC DNA]</scope>
    <source>
        <strain evidence="3">cv. PC099</strain>
    </source>
</reference>
<dbReference type="EMBL" id="SDAM02000556">
    <property type="protein sequence ID" value="KAH6823821.1"/>
    <property type="molecule type" value="Genomic_DNA"/>
</dbReference>
<dbReference type="Proteomes" id="UP001190926">
    <property type="component" value="Unassembled WGS sequence"/>
</dbReference>
<dbReference type="FunFam" id="3.90.550.50:FF:000061">
    <property type="entry name" value="AT4g00300 protein"/>
    <property type="match status" value="1"/>
</dbReference>
<organism evidence="2 3">
    <name type="scientific">Perilla frutescens var. hirtella</name>
    <name type="common">Perilla citriodora</name>
    <name type="synonym">Perilla setoyensis</name>
    <dbReference type="NCBI Taxonomy" id="608512"/>
    <lineage>
        <taxon>Eukaryota</taxon>
        <taxon>Viridiplantae</taxon>
        <taxon>Streptophyta</taxon>
        <taxon>Embryophyta</taxon>
        <taxon>Tracheophyta</taxon>
        <taxon>Spermatophyta</taxon>
        <taxon>Magnoliopsida</taxon>
        <taxon>eudicotyledons</taxon>
        <taxon>Gunneridae</taxon>
        <taxon>Pentapetalae</taxon>
        <taxon>asterids</taxon>
        <taxon>lamiids</taxon>
        <taxon>Lamiales</taxon>
        <taxon>Lamiaceae</taxon>
        <taxon>Nepetoideae</taxon>
        <taxon>Elsholtzieae</taxon>
        <taxon>Perilla</taxon>
    </lineage>
</organism>
<dbReference type="InterPro" id="IPR006740">
    <property type="entry name" value="DUF604"/>
</dbReference>
<dbReference type="Gene3D" id="3.90.550.50">
    <property type="match status" value="1"/>
</dbReference>
<evidence type="ECO:0000313" key="3">
    <source>
        <dbReference type="Proteomes" id="UP001190926"/>
    </source>
</evidence>
<protein>
    <submittedName>
        <fullName evidence="2">Uncharacterized protein</fullName>
    </submittedName>
</protein>
<gene>
    <name evidence="2" type="ORF">C2S53_006936</name>
</gene>
<keyword evidence="1" id="KW-1133">Transmembrane helix</keyword>
<keyword evidence="3" id="KW-1185">Reference proteome</keyword>
<proteinExistence type="predicted"/>
<keyword evidence="1" id="KW-0812">Transmembrane</keyword>
<comment type="caution">
    <text evidence="2">The sequence shown here is derived from an EMBL/GenBank/DDBJ whole genome shotgun (WGS) entry which is preliminary data.</text>
</comment>
<accession>A0AAD4IZ47</accession>
<dbReference type="PANTHER" id="PTHR10811">
    <property type="entry name" value="FRINGE-RELATED"/>
    <property type="match status" value="1"/>
</dbReference>
<keyword evidence="1" id="KW-0472">Membrane</keyword>